<dbReference type="AlphaFoldDB" id="A0AAQ3PQT6"/>
<feature type="compositionally biased region" description="Basic and acidic residues" evidence="1">
    <location>
        <begin position="77"/>
        <end position="89"/>
    </location>
</feature>
<gene>
    <name evidence="3" type="ORF">U9M48_005734</name>
</gene>
<feature type="compositionally biased region" description="Basic residues" evidence="1">
    <location>
        <begin position="12"/>
        <end position="22"/>
    </location>
</feature>
<dbReference type="PROSITE" id="PS50829">
    <property type="entry name" value="GYF"/>
    <property type="match status" value="1"/>
</dbReference>
<evidence type="ECO:0000259" key="2">
    <source>
        <dbReference type="PROSITE" id="PS50829"/>
    </source>
</evidence>
<dbReference type="PANTHER" id="PTHR47471">
    <property type="entry name" value="GYF DOMAIN-CONTAINING PROTEIN"/>
    <property type="match status" value="1"/>
</dbReference>
<feature type="compositionally biased region" description="Basic and acidic residues" evidence="1">
    <location>
        <begin position="104"/>
        <end position="163"/>
    </location>
</feature>
<feature type="region of interest" description="Disordered" evidence="1">
    <location>
        <begin position="58"/>
        <end position="184"/>
    </location>
</feature>
<organism evidence="3 4">
    <name type="scientific">Paspalum notatum var. saurae</name>
    <dbReference type="NCBI Taxonomy" id="547442"/>
    <lineage>
        <taxon>Eukaryota</taxon>
        <taxon>Viridiplantae</taxon>
        <taxon>Streptophyta</taxon>
        <taxon>Embryophyta</taxon>
        <taxon>Tracheophyta</taxon>
        <taxon>Spermatophyta</taxon>
        <taxon>Magnoliopsida</taxon>
        <taxon>Liliopsida</taxon>
        <taxon>Poales</taxon>
        <taxon>Poaceae</taxon>
        <taxon>PACMAD clade</taxon>
        <taxon>Panicoideae</taxon>
        <taxon>Andropogonodae</taxon>
        <taxon>Paspaleae</taxon>
        <taxon>Paspalinae</taxon>
        <taxon>Paspalum</taxon>
    </lineage>
</organism>
<name>A0AAQ3PQT6_PASNO</name>
<proteinExistence type="predicted"/>
<evidence type="ECO:0000256" key="1">
    <source>
        <dbReference type="SAM" id="MobiDB-lite"/>
    </source>
</evidence>
<dbReference type="Pfam" id="PF02213">
    <property type="entry name" value="GYF"/>
    <property type="match status" value="1"/>
</dbReference>
<dbReference type="Gene3D" id="3.30.1490.40">
    <property type="match status" value="1"/>
</dbReference>
<feature type="domain" description="GYF" evidence="2">
    <location>
        <begin position="289"/>
        <end position="340"/>
    </location>
</feature>
<evidence type="ECO:0000313" key="4">
    <source>
        <dbReference type="Proteomes" id="UP001341281"/>
    </source>
</evidence>
<protein>
    <recommendedName>
        <fullName evidence="2">GYF domain-containing protein</fullName>
    </recommendedName>
</protein>
<dbReference type="EMBL" id="CP144745">
    <property type="protein sequence ID" value="WVZ55015.1"/>
    <property type="molecule type" value="Genomic_DNA"/>
</dbReference>
<accession>A0AAQ3PQT6</accession>
<dbReference type="CDD" id="cd00072">
    <property type="entry name" value="GYF"/>
    <property type="match status" value="1"/>
</dbReference>
<dbReference type="SMART" id="SM00444">
    <property type="entry name" value="GYF"/>
    <property type="match status" value="1"/>
</dbReference>
<feature type="compositionally biased region" description="Low complexity" evidence="1">
    <location>
        <begin position="1"/>
        <end position="11"/>
    </location>
</feature>
<dbReference type="PANTHER" id="PTHR47471:SF2">
    <property type="entry name" value="GYF DOMAIN-CONTAINING PROTEIN"/>
    <property type="match status" value="1"/>
</dbReference>
<reference evidence="3 4" key="1">
    <citation type="submission" date="2024-02" db="EMBL/GenBank/DDBJ databases">
        <title>High-quality chromosome-scale genome assembly of Pensacola bahiagrass (Paspalum notatum Flugge var. saurae).</title>
        <authorList>
            <person name="Vega J.M."/>
            <person name="Podio M."/>
            <person name="Orjuela J."/>
            <person name="Siena L.A."/>
            <person name="Pessino S.C."/>
            <person name="Combes M.C."/>
            <person name="Mariac C."/>
            <person name="Albertini E."/>
            <person name="Pupilli F."/>
            <person name="Ortiz J.P.A."/>
            <person name="Leblanc O."/>
        </authorList>
    </citation>
    <scope>NUCLEOTIDE SEQUENCE [LARGE SCALE GENOMIC DNA]</scope>
    <source>
        <strain evidence="3">R1</strain>
        <tissue evidence="3">Leaf</tissue>
    </source>
</reference>
<dbReference type="InterPro" id="IPR035445">
    <property type="entry name" value="GYF-like_dom_sf"/>
</dbReference>
<evidence type="ECO:0000313" key="3">
    <source>
        <dbReference type="EMBL" id="WVZ55015.1"/>
    </source>
</evidence>
<dbReference type="SUPFAM" id="SSF55277">
    <property type="entry name" value="GYF domain"/>
    <property type="match status" value="1"/>
</dbReference>
<dbReference type="Proteomes" id="UP001341281">
    <property type="component" value="Chromosome 01"/>
</dbReference>
<feature type="region of interest" description="Disordered" evidence="1">
    <location>
        <begin position="1"/>
        <end position="34"/>
    </location>
</feature>
<sequence>MDRRPLLVVSPRHLRPRPHRAPRPPLVPASSAQVVQVSDVDSNITLSTELLQSKLEENMEPGSHDVHSNSENTSGNSDERNNTAKKRDVFSPSVFNGITGPRVRCSDDDIRSNSDSHLNWRRETEKEHSDMNKMDRQCDDSKHGKDSENWRERSTDADRKDFSHSIINGKDSINPKKRNESAPNAEEAVILKGFEGGNITNSGAQDCKDGSVDKSNPDVVPEFGIAGDADLREHLKSDKSPYAAPRGSNSISDYIQGPSAESGHQYNILDQRTKVYERVGVGDIISPENLSLYFKDPNGQTQGPFPGSDIIGWFNAGYFGIDLLVRVDSAPCDSPFLLLGDVMPHLQAKVRVPVPPGFSNSKSSMPDTGTLGVTRGIDDEWSCSTFADFLFLAVRM</sequence>
<keyword evidence="4" id="KW-1185">Reference proteome</keyword>
<feature type="compositionally biased region" description="Basic and acidic residues" evidence="1">
    <location>
        <begin position="58"/>
        <end position="68"/>
    </location>
</feature>
<dbReference type="InterPro" id="IPR003169">
    <property type="entry name" value="GYF"/>
</dbReference>